<evidence type="ECO:0000313" key="8">
    <source>
        <dbReference type="Proteomes" id="UP000007798"/>
    </source>
</evidence>
<dbReference type="GO" id="GO:0008270">
    <property type="term" value="F:zinc ion binding"/>
    <property type="evidence" value="ECO:0007669"/>
    <property type="project" value="UniProtKB-KW"/>
</dbReference>
<dbReference type="SUPFAM" id="SSF49599">
    <property type="entry name" value="TRAF domain-like"/>
    <property type="match status" value="1"/>
</dbReference>
<proteinExistence type="predicted"/>
<accession>B4N0B3</accession>
<reference evidence="7 8" key="1">
    <citation type="journal article" date="2007" name="Nature">
        <title>Evolution of genes and genomes on the Drosophila phylogeny.</title>
        <authorList>
            <consortium name="Drosophila 12 Genomes Consortium"/>
            <person name="Clark A.G."/>
            <person name="Eisen M.B."/>
            <person name="Smith D.R."/>
            <person name="Bergman C.M."/>
            <person name="Oliver B."/>
            <person name="Markow T.A."/>
            <person name="Kaufman T.C."/>
            <person name="Kellis M."/>
            <person name="Gelbart W."/>
            <person name="Iyer V.N."/>
            <person name="Pollard D.A."/>
            <person name="Sackton T.B."/>
            <person name="Larracuente A.M."/>
            <person name="Singh N.D."/>
            <person name="Abad J.P."/>
            <person name="Abt D.N."/>
            <person name="Adryan B."/>
            <person name="Aguade M."/>
            <person name="Akashi H."/>
            <person name="Anderson W.W."/>
            <person name="Aquadro C.F."/>
            <person name="Ardell D.H."/>
            <person name="Arguello R."/>
            <person name="Artieri C.G."/>
            <person name="Barbash D.A."/>
            <person name="Barker D."/>
            <person name="Barsanti P."/>
            <person name="Batterham P."/>
            <person name="Batzoglou S."/>
            <person name="Begun D."/>
            <person name="Bhutkar A."/>
            <person name="Blanco E."/>
            <person name="Bosak S.A."/>
            <person name="Bradley R.K."/>
            <person name="Brand A.D."/>
            <person name="Brent M.R."/>
            <person name="Brooks A.N."/>
            <person name="Brown R.H."/>
            <person name="Butlin R.K."/>
            <person name="Caggese C."/>
            <person name="Calvi B.R."/>
            <person name="Bernardo de Carvalho A."/>
            <person name="Caspi A."/>
            <person name="Castrezana S."/>
            <person name="Celniker S.E."/>
            <person name="Chang J.L."/>
            <person name="Chapple C."/>
            <person name="Chatterji S."/>
            <person name="Chinwalla A."/>
            <person name="Civetta A."/>
            <person name="Clifton S.W."/>
            <person name="Comeron J.M."/>
            <person name="Costello J.C."/>
            <person name="Coyne J.A."/>
            <person name="Daub J."/>
            <person name="David R.G."/>
            <person name="Delcher A.L."/>
            <person name="Delehaunty K."/>
            <person name="Do C.B."/>
            <person name="Ebling H."/>
            <person name="Edwards K."/>
            <person name="Eickbush T."/>
            <person name="Evans J.D."/>
            <person name="Filipski A."/>
            <person name="Findeiss S."/>
            <person name="Freyhult E."/>
            <person name="Fulton L."/>
            <person name="Fulton R."/>
            <person name="Garcia A.C."/>
            <person name="Gardiner A."/>
            <person name="Garfield D.A."/>
            <person name="Garvin B.E."/>
            <person name="Gibson G."/>
            <person name="Gilbert D."/>
            <person name="Gnerre S."/>
            <person name="Godfrey J."/>
            <person name="Good R."/>
            <person name="Gotea V."/>
            <person name="Gravely B."/>
            <person name="Greenberg A.J."/>
            <person name="Griffiths-Jones S."/>
            <person name="Gross S."/>
            <person name="Guigo R."/>
            <person name="Gustafson E.A."/>
            <person name="Haerty W."/>
            <person name="Hahn M.W."/>
            <person name="Halligan D.L."/>
            <person name="Halpern A.L."/>
            <person name="Halter G.M."/>
            <person name="Han M.V."/>
            <person name="Heger A."/>
            <person name="Hillier L."/>
            <person name="Hinrichs A.S."/>
            <person name="Holmes I."/>
            <person name="Hoskins R.A."/>
            <person name="Hubisz M.J."/>
            <person name="Hultmark D."/>
            <person name="Huntley M.A."/>
            <person name="Jaffe D.B."/>
            <person name="Jagadeeshan S."/>
            <person name="Jeck W.R."/>
            <person name="Johnson J."/>
            <person name="Jones C.D."/>
            <person name="Jordan W.C."/>
            <person name="Karpen G.H."/>
            <person name="Kataoka E."/>
            <person name="Keightley P.D."/>
            <person name="Kheradpour P."/>
            <person name="Kirkness E.F."/>
            <person name="Koerich L.B."/>
            <person name="Kristiansen K."/>
            <person name="Kudrna D."/>
            <person name="Kulathinal R.J."/>
            <person name="Kumar S."/>
            <person name="Kwok R."/>
            <person name="Lander E."/>
            <person name="Langley C.H."/>
            <person name="Lapoint R."/>
            <person name="Lazzaro B.P."/>
            <person name="Lee S.J."/>
            <person name="Levesque L."/>
            <person name="Li R."/>
            <person name="Lin C.F."/>
            <person name="Lin M.F."/>
            <person name="Lindblad-Toh K."/>
            <person name="Llopart A."/>
            <person name="Long M."/>
            <person name="Low L."/>
            <person name="Lozovsky E."/>
            <person name="Lu J."/>
            <person name="Luo M."/>
            <person name="Machado C.A."/>
            <person name="Makalowski W."/>
            <person name="Marzo M."/>
            <person name="Matsuda M."/>
            <person name="Matzkin L."/>
            <person name="McAllister B."/>
            <person name="McBride C.S."/>
            <person name="McKernan B."/>
            <person name="McKernan K."/>
            <person name="Mendez-Lago M."/>
            <person name="Minx P."/>
            <person name="Mollenhauer M.U."/>
            <person name="Montooth K."/>
            <person name="Mount S.M."/>
            <person name="Mu X."/>
            <person name="Myers E."/>
            <person name="Negre B."/>
            <person name="Newfeld S."/>
            <person name="Nielsen R."/>
            <person name="Noor M.A."/>
            <person name="O'Grady P."/>
            <person name="Pachter L."/>
            <person name="Papaceit M."/>
            <person name="Parisi M.J."/>
            <person name="Parisi M."/>
            <person name="Parts L."/>
            <person name="Pedersen J.S."/>
            <person name="Pesole G."/>
            <person name="Phillippy A.M."/>
            <person name="Ponting C.P."/>
            <person name="Pop M."/>
            <person name="Porcelli D."/>
            <person name="Powell J.R."/>
            <person name="Prohaska S."/>
            <person name="Pruitt K."/>
            <person name="Puig M."/>
            <person name="Quesneville H."/>
            <person name="Ram K.R."/>
            <person name="Rand D."/>
            <person name="Rasmussen M.D."/>
            <person name="Reed L.K."/>
            <person name="Reenan R."/>
            <person name="Reily A."/>
            <person name="Remington K.A."/>
            <person name="Rieger T.T."/>
            <person name="Ritchie M.G."/>
            <person name="Robin C."/>
            <person name="Rogers Y.H."/>
            <person name="Rohde C."/>
            <person name="Rozas J."/>
            <person name="Rubenfield M.J."/>
            <person name="Ruiz A."/>
            <person name="Russo S."/>
            <person name="Salzberg S.L."/>
            <person name="Sanchez-Gracia A."/>
            <person name="Saranga D.J."/>
            <person name="Sato H."/>
            <person name="Schaeffer S.W."/>
            <person name="Schatz M.C."/>
            <person name="Schlenke T."/>
            <person name="Schwartz R."/>
            <person name="Segarra C."/>
            <person name="Singh R.S."/>
            <person name="Sirot L."/>
            <person name="Sirota M."/>
            <person name="Sisneros N.B."/>
            <person name="Smith C.D."/>
            <person name="Smith T.F."/>
            <person name="Spieth J."/>
            <person name="Stage D.E."/>
            <person name="Stark A."/>
            <person name="Stephan W."/>
            <person name="Strausberg R.L."/>
            <person name="Strempel S."/>
            <person name="Sturgill D."/>
            <person name="Sutton G."/>
            <person name="Sutton G.G."/>
            <person name="Tao W."/>
            <person name="Teichmann S."/>
            <person name="Tobari Y.N."/>
            <person name="Tomimura Y."/>
            <person name="Tsolas J.M."/>
            <person name="Valente V.L."/>
            <person name="Venter E."/>
            <person name="Venter J.C."/>
            <person name="Vicario S."/>
            <person name="Vieira F.G."/>
            <person name="Vilella A.J."/>
            <person name="Villasante A."/>
            <person name="Walenz B."/>
            <person name="Wang J."/>
            <person name="Wasserman M."/>
            <person name="Watts T."/>
            <person name="Wilson D."/>
            <person name="Wilson R.K."/>
            <person name="Wing R.A."/>
            <person name="Wolfner M.F."/>
            <person name="Wong A."/>
            <person name="Wong G.K."/>
            <person name="Wu C.I."/>
            <person name="Wu G."/>
            <person name="Yamamoto D."/>
            <person name="Yang H.P."/>
            <person name="Yang S.P."/>
            <person name="Yorke J.A."/>
            <person name="Yoshida K."/>
            <person name="Zdobnov E."/>
            <person name="Zhang P."/>
            <person name="Zhang Y."/>
            <person name="Zimin A.V."/>
            <person name="Baldwin J."/>
            <person name="Abdouelleil A."/>
            <person name="Abdulkadir J."/>
            <person name="Abebe A."/>
            <person name="Abera B."/>
            <person name="Abreu J."/>
            <person name="Acer S.C."/>
            <person name="Aftuck L."/>
            <person name="Alexander A."/>
            <person name="An P."/>
            <person name="Anderson E."/>
            <person name="Anderson S."/>
            <person name="Arachi H."/>
            <person name="Azer M."/>
            <person name="Bachantsang P."/>
            <person name="Barry A."/>
            <person name="Bayul T."/>
            <person name="Berlin A."/>
            <person name="Bessette D."/>
            <person name="Bloom T."/>
            <person name="Blye J."/>
            <person name="Boguslavskiy L."/>
            <person name="Bonnet C."/>
            <person name="Boukhgalter B."/>
            <person name="Bourzgui I."/>
            <person name="Brown A."/>
            <person name="Cahill P."/>
            <person name="Channer S."/>
            <person name="Cheshatsang Y."/>
            <person name="Chuda L."/>
            <person name="Citroen M."/>
            <person name="Collymore A."/>
            <person name="Cooke P."/>
            <person name="Costello M."/>
            <person name="D'Aco K."/>
            <person name="Daza R."/>
            <person name="De Haan G."/>
            <person name="DeGray S."/>
            <person name="DeMaso C."/>
            <person name="Dhargay N."/>
            <person name="Dooley K."/>
            <person name="Dooley E."/>
            <person name="Doricent M."/>
            <person name="Dorje P."/>
            <person name="Dorjee K."/>
            <person name="Dupes A."/>
            <person name="Elong R."/>
            <person name="Falk J."/>
            <person name="Farina A."/>
            <person name="Faro S."/>
            <person name="Ferguson D."/>
            <person name="Fisher S."/>
            <person name="Foley C.D."/>
            <person name="Franke A."/>
            <person name="Friedrich D."/>
            <person name="Gadbois L."/>
            <person name="Gearin G."/>
            <person name="Gearin C.R."/>
            <person name="Giannoukos G."/>
            <person name="Goode T."/>
            <person name="Graham J."/>
            <person name="Grandbois E."/>
            <person name="Grewal S."/>
            <person name="Gyaltsen K."/>
            <person name="Hafez N."/>
            <person name="Hagos B."/>
            <person name="Hall J."/>
            <person name="Henson C."/>
            <person name="Hollinger A."/>
            <person name="Honan T."/>
            <person name="Huard M.D."/>
            <person name="Hughes L."/>
            <person name="Hurhula B."/>
            <person name="Husby M.E."/>
            <person name="Kamat A."/>
            <person name="Kanga B."/>
            <person name="Kashin S."/>
            <person name="Khazanovich D."/>
            <person name="Kisner P."/>
            <person name="Lance K."/>
            <person name="Lara M."/>
            <person name="Lee W."/>
            <person name="Lennon N."/>
            <person name="Letendre F."/>
            <person name="LeVine R."/>
            <person name="Lipovsky A."/>
            <person name="Liu X."/>
            <person name="Liu J."/>
            <person name="Liu S."/>
            <person name="Lokyitsang T."/>
            <person name="Lokyitsang Y."/>
            <person name="Lubonja R."/>
            <person name="Lui A."/>
            <person name="MacDonald P."/>
            <person name="Magnisalis V."/>
            <person name="Maru K."/>
            <person name="Matthews C."/>
            <person name="McCusker W."/>
            <person name="McDonough S."/>
            <person name="Mehta T."/>
            <person name="Meldrim J."/>
            <person name="Meneus L."/>
            <person name="Mihai O."/>
            <person name="Mihalev A."/>
            <person name="Mihova T."/>
            <person name="Mittelman R."/>
            <person name="Mlenga V."/>
            <person name="Montmayeur A."/>
            <person name="Mulrain L."/>
            <person name="Navidi A."/>
            <person name="Naylor J."/>
            <person name="Negash T."/>
            <person name="Nguyen T."/>
            <person name="Nguyen N."/>
            <person name="Nicol R."/>
            <person name="Norbu C."/>
            <person name="Norbu N."/>
            <person name="Novod N."/>
            <person name="O'Neill B."/>
            <person name="Osman S."/>
            <person name="Markiewicz E."/>
            <person name="Oyono O.L."/>
            <person name="Patti C."/>
            <person name="Phunkhang P."/>
            <person name="Pierre F."/>
            <person name="Priest M."/>
            <person name="Raghuraman S."/>
            <person name="Rege F."/>
            <person name="Reyes R."/>
            <person name="Rise C."/>
            <person name="Rogov P."/>
            <person name="Ross K."/>
            <person name="Ryan E."/>
            <person name="Settipalli S."/>
            <person name="Shea T."/>
            <person name="Sherpa N."/>
            <person name="Shi L."/>
            <person name="Shih D."/>
            <person name="Sparrow T."/>
            <person name="Spaulding J."/>
            <person name="Stalker J."/>
            <person name="Stange-Thomann N."/>
            <person name="Stavropoulos S."/>
            <person name="Stone C."/>
            <person name="Strader C."/>
            <person name="Tesfaye S."/>
            <person name="Thomson T."/>
            <person name="Thoulutsang Y."/>
            <person name="Thoulutsang D."/>
            <person name="Topham K."/>
            <person name="Topping I."/>
            <person name="Tsamla T."/>
            <person name="Vassiliev H."/>
            <person name="Vo A."/>
            <person name="Wangchuk T."/>
            <person name="Wangdi T."/>
            <person name="Weiand M."/>
            <person name="Wilkinson J."/>
            <person name="Wilson A."/>
            <person name="Yadav S."/>
            <person name="Young G."/>
            <person name="Yu Q."/>
            <person name="Zembek L."/>
            <person name="Zhong D."/>
            <person name="Zimmer A."/>
            <person name="Zwirko Z."/>
            <person name="Jaffe D.B."/>
            <person name="Alvarez P."/>
            <person name="Brockman W."/>
            <person name="Butler J."/>
            <person name="Chin C."/>
            <person name="Gnerre S."/>
            <person name="Grabherr M."/>
            <person name="Kleber M."/>
            <person name="Mauceli E."/>
            <person name="MacCallum I."/>
        </authorList>
    </citation>
    <scope>NUCLEOTIDE SEQUENCE [LARGE SCALE GENOMIC DNA]</scope>
    <source>
        <strain evidence="8">Tucson 14030-0811.24</strain>
    </source>
</reference>
<dbReference type="PROSITE" id="PS50145">
    <property type="entry name" value="ZF_TRAF"/>
    <property type="match status" value="1"/>
</dbReference>
<dbReference type="HOGENOM" id="CLU_035849_0_1_1"/>
<dbReference type="PANTHER" id="PTHR23059:SF4">
    <property type="entry name" value="ZINC FINGER TRAF-TYPE-CONTAINING PROTEIN 1"/>
    <property type="match status" value="1"/>
</dbReference>
<gene>
    <name evidence="7" type="primary">Dwil\GK24544</name>
    <name evidence="7" type="ORF">Dwil_GK24544</name>
</gene>
<keyword evidence="1 4" id="KW-0479">Metal-binding</keyword>
<dbReference type="OMA" id="CAGCYQM"/>
<evidence type="ECO:0000256" key="1">
    <source>
        <dbReference type="ARBA" id="ARBA00022723"/>
    </source>
</evidence>
<feature type="domain" description="TRAF-type" evidence="6">
    <location>
        <begin position="129"/>
        <end position="163"/>
    </location>
</feature>
<sequence>MSCNLDAGSETSEDSEQNGDNDKETTLGGDIDLTNVVTPDGPIMDSAGNPVHLCELMRCVKCHTVPINELFQCQNGHLLCASCYQVQVLDKMLGPLLGTCPSCSVRIYRHLPNRNLIAQRALADVQTICKFCGGATKRTTIRQHLLKECPKSIVFCKYRRIGCQWNGIKSQMATHEAKCSFPHKTGAELREALLQRQASLDADREHYMRFSRFTQLANISVRLIQVLPCTEGMVLDQSKAAACFQAYNVHWTMLLRIDTSGHNFDGLCSVMFRLRLDSSVESTVVLSYAMLHGTYCEIRFLPNLCERFGFSNEKKLGPVNVIYRHVKEQCLKLLNERGLFGRLLMARA</sequence>
<dbReference type="Proteomes" id="UP000007798">
    <property type="component" value="Unassembled WGS sequence"/>
</dbReference>
<organism evidence="7 8">
    <name type="scientific">Drosophila willistoni</name>
    <name type="common">Fruit fly</name>
    <dbReference type="NCBI Taxonomy" id="7260"/>
    <lineage>
        <taxon>Eukaryota</taxon>
        <taxon>Metazoa</taxon>
        <taxon>Ecdysozoa</taxon>
        <taxon>Arthropoda</taxon>
        <taxon>Hexapoda</taxon>
        <taxon>Insecta</taxon>
        <taxon>Pterygota</taxon>
        <taxon>Neoptera</taxon>
        <taxon>Endopterygota</taxon>
        <taxon>Diptera</taxon>
        <taxon>Brachycera</taxon>
        <taxon>Muscomorpha</taxon>
        <taxon>Ephydroidea</taxon>
        <taxon>Drosophilidae</taxon>
        <taxon>Drosophila</taxon>
        <taxon>Sophophora</taxon>
    </lineage>
</organism>
<dbReference type="eggNOG" id="KOG3002">
    <property type="taxonomic scope" value="Eukaryota"/>
</dbReference>
<keyword evidence="3 4" id="KW-0862">Zinc</keyword>
<evidence type="ECO:0000256" key="2">
    <source>
        <dbReference type="ARBA" id="ARBA00022771"/>
    </source>
</evidence>
<dbReference type="InParanoid" id="B4N0B3"/>
<evidence type="ECO:0000256" key="5">
    <source>
        <dbReference type="SAM" id="MobiDB-lite"/>
    </source>
</evidence>
<dbReference type="AlphaFoldDB" id="B4N0B3"/>
<dbReference type="PhylomeDB" id="B4N0B3"/>
<evidence type="ECO:0000256" key="3">
    <source>
        <dbReference type="ARBA" id="ARBA00022833"/>
    </source>
</evidence>
<dbReference type="STRING" id="7260.B4N0B3"/>
<evidence type="ECO:0000313" key="7">
    <source>
        <dbReference type="EMBL" id="EDW77526.1"/>
    </source>
</evidence>
<keyword evidence="8" id="KW-1185">Reference proteome</keyword>
<dbReference type="OrthoDB" id="193703at2759"/>
<dbReference type="KEGG" id="dwi:6644064"/>
<keyword evidence="2 4" id="KW-0863">Zinc-finger</keyword>
<feature type="region of interest" description="Disordered" evidence="5">
    <location>
        <begin position="1"/>
        <end position="32"/>
    </location>
</feature>
<dbReference type="GO" id="GO:0005634">
    <property type="term" value="C:nucleus"/>
    <property type="evidence" value="ECO:0007669"/>
    <property type="project" value="TreeGrafter"/>
</dbReference>
<protein>
    <recommendedName>
        <fullName evidence="6">TRAF-type domain-containing protein</fullName>
    </recommendedName>
</protein>
<feature type="zinc finger region" description="TRAF-type" evidence="4">
    <location>
        <begin position="129"/>
        <end position="163"/>
    </location>
</feature>
<dbReference type="EMBL" id="CH963920">
    <property type="protein sequence ID" value="EDW77526.1"/>
    <property type="molecule type" value="Genomic_DNA"/>
</dbReference>
<evidence type="ECO:0000259" key="6">
    <source>
        <dbReference type="PROSITE" id="PS50145"/>
    </source>
</evidence>
<dbReference type="PANTHER" id="PTHR23059">
    <property type="entry name" value="CYSTEINE AND HISTIDINE-RICH PROTEIN 1"/>
    <property type="match status" value="1"/>
</dbReference>
<evidence type="ECO:0000256" key="4">
    <source>
        <dbReference type="PROSITE-ProRule" id="PRU00207"/>
    </source>
</evidence>
<name>B4N0B3_DROWI</name>
<dbReference type="InterPro" id="IPR013083">
    <property type="entry name" value="Znf_RING/FYVE/PHD"/>
</dbReference>
<dbReference type="InterPro" id="IPR039338">
    <property type="entry name" value="ZFTRAF1"/>
</dbReference>
<dbReference type="InterPro" id="IPR001293">
    <property type="entry name" value="Znf_TRAF"/>
</dbReference>
<dbReference type="Gene3D" id="3.30.40.10">
    <property type="entry name" value="Zinc/RING finger domain, C3HC4 (zinc finger)"/>
    <property type="match status" value="1"/>
</dbReference>